<gene>
    <name evidence="2" type="ORF">EVAR_46242_1</name>
</gene>
<feature type="region of interest" description="Disordered" evidence="1">
    <location>
        <begin position="109"/>
        <end position="137"/>
    </location>
</feature>
<dbReference type="Proteomes" id="UP000299102">
    <property type="component" value="Unassembled WGS sequence"/>
</dbReference>
<reference evidence="2 3" key="1">
    <citation type="journal article" date="2019" name="Commun. Biol.">
        <title>The bagworm genome reveals a unique fibroin gene that provides high tensile strength.</title>
        <authorList>
            <person name="Kono N."/>
            <person name="Nakamura H."/>
            <person name="Ohtoshi R."/>
            <person name="Tomita M."/>
            <person name="Numata K."/>
            <person name="Arakawa K."/>
        </authorList>
    </citation>
    <scope>NUCLEOTIDE SEQUENCE [LARGE SCALE GENOMIC DNA]</scope>
</reference>
<accession>A0A4C1XLY6</accession>
<dbReference type="EMBL" id="BGZK01000898">
    <property type="protein sequence ID" value="GBP64478.1"/>
    <property type="molecule type" value="Genomic_DNA"/>
</dbReference>
<name>A0A4C1XLY6_EUMVA</name>
<evidence type="ECO:0000256" key="1">
    <source>
        <dbReference type="SAM" id="MobiDB-lite"/>
    </source>
</evidence>
<evidence type="ECO:0000313" key="2">
    <source>
        <dbReference type="EMBL" id="GBP64478.1"/>
    </source>
</evidence>
<keyword evidence="3" id="KW-1185">Reference proteome</keyword>
<sequence length="191" mass="21821">MAGGDRAASSGYQDDASPCKRLGKGYRYRLRRTGVSSSADRPLAIRGRAADGDWARAAARPNSWRARLRINFIYTALFKREELKRFLIKKLIERVSVRWLREKERIRSAARARRQKRTTSADKNLEGSAALTDRDAAQSKLHHRARNILEFKVETGIEIKNETKDKIECLIKIKMKNLTVSGMRSSTETKT</sequence>
<organism evidence="2 3">
    <name type="scientific">Eumeta variegata</name>
    <name type="common">Bagworm moth</name>
    <name type="synonym">Eumeta japonica</name>
    <dbReference type="NCBI Taxonomy" id="151549"/>
    <lineage>
        <taxon>Eukaryota</taxon>
        <taxon>Metazoa</taxon>
        <taxon>Ecdysozoa</taxon>
        <taxon>Arthropoda</taxon>
        <taxon>Hexapoda</taxon>
        <taxon>Insecta</taxon>
        <taxon>Pterygota</taxon>
        <taxon>Neoptera</taxon>
        <taxon>Endopterygota</taxon>
        <taxon>Lepidoptera</taxon>
        <taxon>Glossata</taxon>
        <taxon>Ditrysia</taxon>
        <taxon>Tineoidea</taxon>
        <taxon>Psychidae</taxon>
        <taxon>Oiketicinae</taxon>
        <taxon>Eumeta</taxon>
    </lineage>
</organism>
<comment type="caution">
    <text evidence="2">The sequence shown here is derived from an EMBL/GenBank/DDBJ whole genome shotgun (WGS) entry which is preliminary data.</text>
</comment>
<evidence type="ECO:0000313" key="3">
    <source>
        <dbReference type="Proteomes" id="UP000299102"/>
    </source>
</evidence>
<dbReference type="AlphaFoldDB" id="A0A4C1XLY6"/>
<proteinExistence type="predicted"/>
<protein>
    <submittedName>
        <fullName evidence="2">Uncharacterized protein</fullName>
    </submittedName>
</protein>